<evidence type="ECO:0000256" key="11">
    <source>
        <dbReference type="SAM" id="Phobius"/>
    </source>
</evidence>
<feature type="repeat" description="Solcar" evidence="9">
    <location>
        <begin position="111"/>
        <end position="198"/>
    </location>
</feature>
<keyword evidence="3 10" id="KW-0813">Transport</keyword>
<evidence type="ECO:0000256" key="2">
    <source>
        <dbReference type="ARBA" id="ARBA00006375"/>
    </source>
</evidence>
<feature type="repeat" description="Solcar" evidence="9">
    <location>
        <begin position="8"/>
        <end position="93"/>
    </location>
</feature>
<keyword evidence="8 9" id="KW-0472">Membrane</keyword>
<keyword evidence="7" id="KW-0496">Mitochondrion</keyword>
<dbReference type="PROSITE" id="PS50920">
    <property type="entry name" value="SOLCAR"/>
    <property type="match status" value="3"/>
</dbReference>
<comment type="similarity">
    <text evidence="2 10">Belongs to the mitochondrial carrier (TC 2.A.29) family.</text>
</comment>
<sequence>MSSSSSTSKTIKDLTAGTVGGIAQVLVGQPFDIVKVRMQTSAKGTYTGMLDCAGGILKHEGPLAFYKGTLTPLLGIGVCVSIQFAALERTKRFFARQNVANGTGGPDGLTLSSGQLMTAGVFAGLANSVVSGPVEHIRIRLQTQSATKPVYAGPFDAMKKIYSSNGISGIYKGQVATLWRESTGYGVYFLAYELLMQREMKQKGIRRDQVSPANAVLYGAAAGYALWAVIYPIDMIKSRMQTDGFSAADGRKYKSTLDCVRTVWRTEGVGAFTRGLGPTLIRSPFANGATFLGFEMATRVLNSWWPNSST</sequence>
<dbReference type="AlphaFoldDB" id="A0A8K0V116"/>
<keyword evidence="13" id="KW-1185">Reference proteome</keyword>
<evidence type="ECO:0000256" key="1">
    <source>
        <dbReference type="ARBA" id="ARBA00004225"/>
    </source>
</evidence>
<dbReference type="InterPro" id="IPR050567">
    <property type="entry name" value="Mitochondrial_Carrier"/>
</dbReference>
<dbReference type="Gene3D" id="1.50.40.10">
    <property type="entry name" value="Mitochondrial carrier domain"/>
    <property type="match status" value="2"/>
</dbReference>
<name>A0A8K0V116_9AGAR</name>
<evidence type="ECO:0000256" key="5">
    <source>
        <dbReference type="ARBA" id="ARBA00022737"/>
    </source>
</evidence>
<dbReference type="PANTHER" id="PTHR45624">
    <property type="entry name" value="MITOCHONDRIAL BASIC AMINO ACIDS TRANSPORTER-RELATED"/>
    <property type="match status" value="1"/>
</dbReference>
<dbReference type="EMBL" id="JAEVFJ010000001">
    <property type="protein sequence ID" value="KAH8107714.1"/>
    <property type="molecule type" value="Genomic_DNA"/>
</dbReference>
<dbReference type="GO" id="GO:1990575">
    <property type="term" value="P:mitochondrial L-ornithine transmembrane transport"/>
    <property type="evidence" value="ECO:0007669"/>
    <property type="project" value="TreeGrafter"/>
</dbReference>
<dbReference type="InterPro" id="IPR023395">
    <property type="entry name" value="MCP_dom_sf"/>
</dbReference>
<dbReference type="SUPFAM" id="SSF103506">
    <property type="entry name" value="Mitochondrial carrier"/>
    <property type="match status" value="1"/>
</dbReference>
<proteinExistence type="inferred from homology"/>
<evidence type="ECO:0000256" key="7">
    <source>
        <dbReference type="ARBA" id="ARBA00023128"/>
    </source>
</evidence>
<dbReference type="Pfam" id="PF00153">
    <property type="entry name" value="Mito_carr"/>
    <property type="match status" value="3"/>
</dbReference>
<evidence type="ECO:0000256" key="8">
    <source>
        <dbReference type="ARBA" id="ARBA00023136"/>
    </source>
</evidence>
<keyword evidence="6 11" id="KW-1133">Transmembrane helix</keyword>
<organism evidence="12 13">
    <name type="scientific">Cristinia sonorae</name>
    <dbReference type="NCBI Taxonomy" id="1940300"/>
    <lineage>
        <taxon>Eukaryota</taxon>
        <taxon>Fungi</taxon>
        <taxon>Dikarya</taxon>
        <taxon>Basidiomycota</taxon>
        <taxon>Agaricomycotina</taxon>
        <taxon>Agaricomycetes</taxon>
        <taxon>Agaricomycetidae</taxon>
        <taxon>Agaricales</taxon>
        <taxon>Pleurotineae</taxon>
        <taxon>Stephanosporaceae</taxon>
        <taxon>Cristinia</taxon>
    </lineage>
</organism>
<feature type="repeat" description="Solcar" evidence="9">
    <location>
        <begin position="210"/>
        <end position="300"/>
    </location>
</feature>
<comment type="subcellular location">
    <subcellularLocation>
        <location evidence="1">Mitochondrion membrane</location>
        <topology evidence="1">Multi-pass membrane protein</topology>
    </subcellularLocation>
</comment>
<reference evidence="12" key="1">
    <citation type="journal article" date="2021" name="New Phytol.">
        <title>Evolutionary innovations through gain and loss of genes in the ectomycorrhizal Boletales.</title>
        <authorList>
            <person name="Wu G."/>
            <person name="Miyauchi S."/>
            <person name="Morin E."/>
            <person name="Kuo A."/>
            <person name="Drula E."/>
            <person name="Varga T."/>
            <person name="Kohler A."/>
            <person name="Feng B."/>
            <person name="Cao Y."/>
            <person name="Lipzen A."/>
            <person name="Daum C."/>
            <person name="Hundley H."/>
            <person name="Pangilinan J."/>
            <person name="Johnson J."/>
            <person name="Barry K."/>
            <person name="LaButti K."/>
            <person name="Ng V."/>
            <person name="Ahrendt S."/>
            <person name="Min B."/>
            <person name="Choi I.G."/>
            <person name="Park H."/>
            <person name="Plett J.M."/>
            <person name="Magnuson J."/>
            <person name="Spatafora J.W."/>
            <person name="Nagy L.G."/>
            <person name="Henrissat B."/>
            <person name="Grigoriev I.V."/>
            <person name="Yang Z.L."/>
            <person name="Xu J."/>
            <person name="Martin F.M."/>
        </authorList>
    </citation>
    <scope>NUCLEOTIDE SEQUENCE</scope>
    <source>
        <strain evidence="12">KKN 215</strain>
    </source>
</reference>
<keyword evidence="4 9" id="KW-0812">Transmembrane</keyword>
<evidence type="ECO:0000256" key="10">
    <source>
        <dbReference type="RuleBase" id="RU000488"/>
    </source>
</evidence>
<evidence type="ECO:0000256" key="3">
    <source>
        <dbReference type="ARBA" id="ARBA00022448"/>
    </source>
</evidence>
<keyword evidence="5" id="KW-0677">Repeat</keyword>
<dbReference type="GO" id="GO:0000064">
    <property type="term" value="F:L-ornithine transmembrane transporter activity"/>
    <property type="evidence" value="ECO:0007669"/>
    <property type="project" value="TreeGrafter"/>
</dbReference>
<evidence type="ECO:0000256" key="9">
    <source>
        <dbReference type="PROSITE-ProRule" id="PRU00282"/>
    </source>
</evidence>
<accession>A0A8K0V116</accession>
<feature type="transmembrane region" description="Helical" evidence="11">
    <location>
        <begin position="215"/>
        <end position="233"/>
    </location>
</feature>
<dbReference type="OrthoDB" id="409586at2759"/>
<evidence type="ECO:0000313" key="12">
    <source>
        <dbReference type="EMBL" id="KAH8107714.1"/>
    </source>
</evidence>
<protein>
    <submittedName>
        <fullName evidence="12">Mitochondrial carrier</fullName>
    </submittedName>
</protein>
<evidence type="ECO:0000313" key="13">
    <source>
        <dbReference type="Proteomes" id="UP000813824"/>
    </source>
</evidence>
<dbReference type="InterPro" id="IPR018108">
    <property type="entry name" value="MCP_transmembrane"/>
</dbReference>
<dbReference type="Proteomes" id="UP000813824">
    <property type="component" value="Unassembled WGS sequence"/>
</dbReference>
<dbReference type="PANTHER" id="PTHR45624:SF12">
    <property type="entry name" value="MITOCHONDRIAL ORNITHINE TRANSPORTER 1"/>
    <property type="match status" value="1"/>
</dbReference>
<dbReference type="GO" id="GO:0031966">
    <property type="term" value="C:mitochondrial membrane"/>
    <property type="evidence" value="ECO:0007669"/>
    <property type="project" value="UniProtKB-SubCell"/>
</dbReference>
<gene>
    <name evidence="12" type="ORF">BXZ70DRAFT_912280</name>
</gene>
<comment type="caution">
    <text evidence="12">The sequence shown here is derived from an EMBL/GenBank/DDBJ whole genome shotgun (WGS) entry which is preliminary data.</text>
</comment>
<evidence type="ECO:0000256" key="4">
    <source>
        <dbReference type="ARBA" id="ARBA00022692"/>
    </source>
</evidence>
<evidence type="ECO:0000256" key="6">
    <source>
        <dbReference type="ARBA" id="ARBA00022989"/>
    </source>
</evidence>